<comment type="caution">
    <text evidence="1">The sequence shown here is derived from an EMBL/GenBank/DDBJ whole genome shotgun (WGS) entry which is preliminary data.</text>
</comment>
<dbReference type="Proteomes" id="UP000266723">
    <property type="component" value="Unassembled WGS sequence"/>
</dbReference>
<sequence>MKWVCYGLREIASKSRRECMDSFRIDVSEEFGRHVATERNTTSVATSVAVRASFSALRKWTMNVRTRGAKSHVFRFRMQMSISDVSECVVYVDFNGSVTKMTNVTAAEVAQLMVYNLGDDMPRAGTLTTKRSLGVSNP</sequence>
<keyword evidence="2" id="KW-1185">Reference proteome</keyword>
<reference evidence="1 2" key="1">
    <citation type="journal article" date="2020" name="BMC Genomics">
        <title>Intraspecific diversification of the crop wild relative Brassica cretica Lam. using demographic model selection.</title>
        <authorList>
            <person name="Kioukis A."/>
            <person name="Michalopoulou V.A."/>
            <person name="Briers L."/>
            <person name="Pirintsos S."/>
            <person name="Studholme D.J."/>
            <person name="Pavlidis P."/>
            <person name="Sarris P.F."/>
        </authorList>
    </citation>
    <scope>NUCLEOTIDE SEQUENCE [LARGE SCALE GENOMIC DNA]</scope>
    <source>
        <strain evidence="2">cv. PFS-1207/04</strain>
    </source>
</reference>
<dbReference type="EMBL" id="QGKV02000297">
    <property type="protein sequence ID" value="KAF3611076.1"/>
    <property type="molecule type" value="Genomic_DNA"/>
</dbReference>
<accession>A0ABQ7F503</accession>
<organism evidence="1 2">
    <name type="scientific">Brassica cretica</name>
    <name type="common">Mustard</name>
    <dbReference type="NCBI Taxonomy" id="69181"/>
    <lineage>
        <taxon>Eukaryota</taxon>
        <taxon>Viridiplantae</taxon>
        <taxon>Streptophyta</taxon>
        <taxon>Embryophyta</taxon>
        <taxon>Tracheophyta</taxon>
        <taxon>Spermatophyta</taxon>
        <taxon>Magnoliopsida</taxon>
        <taxon>eudicotyledons</taxon>
        <taxon>Gunneridae</taxon>
        <taxon>Pentapetalae</taxon>
        <taxon>rosids</taxon>
        <taxon>malvids</taxon>
        <taxon>Brassicales</taxon>
        <taxon>Brassicaceae</taxon>
        <taxon>Brassiceae</taxon>
        <taxon>Brassica</taxon>
    </lineage>
</organism>
<protein>
    <submittedName>
        <fullName evidence="1">Uncharacterized protein</fullName>
    </submittedName>
</protein>
<evidence type="ECO:0000313" key="2">
    <source>
        <dbReference type="Proteomes" id="UP000266723"/>
    </source>
</evidence>
<evidence type="ECO:0000313" key="1">
    <source>
        <dbReference type="EMBL" id="KAF3611076.1"/>
    </source>
</evidence>
<name>A0ABQ7F503_BRACR</name>
<gene>
    <name evidence="1" type="ORF">DY000_02048102</name>
</gene>
<proteinExistence type="predicted"/>